<feature type="signal peptide" evidence="1">
    <location>
        <begin position="1"/>
        <end position="26"/>
    </location>
</feature>
<feature type="domain" description="Cupin type-2" evidence="2">
    <location>
        <begin position="71"/>
        <end position="136"/>
    </location>
</feature>
<reference evidence="3" key="1">
    <citation type="journal article" date="2014" name="Int. J. Syst. Evol. Microbiol.">
        <title>Complete genome sequence of Corynebacterium casei LMG S-19264T (=DSM 44701T), isolated from a smear-ripened cheese.</title>
        <authorList>
            <consortium name="US DOE Joint Genome Institute (JGI-PGF)"/>
            <person name="Walter F."/>
            <person name="Albersmeier A."/>
            <person name="Kalinowski J."/>
            <person name="Ruckert C."/>
        </authorList>
    </citation>
    <scope>NUCLEOTIDE SEQUENCE</scope>
    <source>
        <strain evidence="3">CGMCC 1.14984</strain>
    </source>
</reference>
<sequence>MNNSVLPSILATLVFVSACSAQEVSADENGLSVTRYAAQNTTVAPTENFTGTAKVSSRFSSGRDNGYGGAIVEFEPGARTNWHTHPMGQTLIVISGTGRVQSDGEPSEVVQPGDVVWIPPGERHWHGASPDSPMSHVAIAEPLDGVRVEWMEAVSEDEYLGR</sequence>
<reference evidence="3" key="3">
    <citation type="submission" date="2020-09" db="EMBL/GenBank/DDBJ databases">
        <authorList>
            <person name="Sun Q."/>
            <person name="Zhou Y."/>
        </authorList>
    </citation>
    <scope>NUCLEOTIDE SEQUENCE</scope>
    <source>
        <strain evidence="3">CGMCC 1.14984</strain>
    </source>
</reference>
<evidence type="ECO:0000313" key="3">
    <source>
        <dbReference type="EMBL" id="GGH94654.1"/>
    </source>
</evidence>
<dbReference type="RefSeq" id="WP_155137965.1">
    <property type="nucleotide sequence ID" value="NZ_BMGZ01000001.1"/>
</dbReference>
<dbReference type="SUPFAM" id="SSF51182">
    <property type="entry name" value="RmlC-like cupins"/>
    <property type="match status" value="1"/>
</dbReference>
<dbReference type="CDD" id="cd02233">
    <property type="entry name" value="cupin_HNL-like"/>
    <property type="match status" value="1"/>
</dbReference>
<keyword evidence="6" id="KW-1185">Reference proteome</keyword>
<dbReference type="InterPro" id="IPR013096">
    <property type="entry name" value="Cupin_2"/>
</dbReference>
<dbReference type="PANTHER" id="PTHR43698:SF1">
    <property type="entry name" value="BLL4564 PROTEIN"/>
    <property type="match status" value="1"/>
</dbReference>
<gene>
    <name evidence="4" type="ORF">FF098_004610</name>
    <name evidence="3" type="ORF">GCM10011355_09350</name>
</gene>
<name>A0A8J3A5A4_9PROT</name>
<dbReference type="InterPro" id="IPR011051">
    <property type="entry name" value="RmlC_Cupin_sf"/>
</dbReference>
<evidence type="ECO:0000256" key="1">
    <source>
        <dbReference type="SAM" id="SignalP"/>
    </source>
</evidence>
<organism evidence="3 5">
    <name type="scientific">Aquisalinus luteolus</name>
    <dbReference type="NCBI Taxonomy" id="1566827"/>
    <lineage>
        <taxon>Bacteria</taxon>
        <taxon>Pseudomonadati</taxon>
        <taxon>Pseudomonadota</taxon>
        <taxon>Alphaproteobacteria</taxon>
        <taxon>Parvularculales</taxon>
        <taxon>Parvularculaceae</taxon>
        <taxon>Aquisalinus</taxon>
    </lineage>
</organism>
<dbReference type="InterPro" id="IPR047263">
    <property type="entry name" value="HNL-like_cupin"/>
</dbReference>
<evidence type="ECO:0000259" key="2">
    <source>
        <dbReference type="Pfam" id="PF07883"/>
    </source>
</evidence>
<evidence type="ECO:0000313" key="5">
    <source>
        <dbReference type="Proteomes" id="UP000621856"/>
    </source>
</evidence>
<reference evidence="4 6" key="2">
    <citation type="submission" date="2020-02" db="EMBL/GenBank/DDBJ databases">
        <title>Genome sequence of Parvularcula flava strain NH6-79.</title>
        <authorList>
            <person name="Abdul Karim M.H."/>
            <person name="Lam M.Q."/>
            <person name="Chen S.J."/>
            <person name="Yahya A."/>
            <person name="Shahir S."/>
            <person name="Shamsir M.S."/>
            <person name="Chong C.S."/>
        </authorList>
    </citation>
    <scope>NUCLEOTIDE SEQUENCE [LARGE SCALE GENOMIC DNA]</scope>
    <source>
        <strain evidence="4 6">NH6-79</strain>
    </source>
</reference>
<dbReference type="EMBL" id="VCJR02000001">
    <property type="protein sequence ID" value="NHK27181.1"/>
    <property type="molecule type" value="Genomic_DNA"/>
</dbReference>
<comment type="caution">
    <text evidence="3">The sequence shown here is derived from an EMBL/GenBank/DDBJ whole genome shotgun (WGS) entry which is preliminary data.</text>
</comment>
<dbReference type="AlphaFoldDB" id="A0A8J3A5A4"/>
<protein>
    <submittedName>
        <fullName evidence="4">Cupin domain-containing protein</fullName>
    </submittedName>
    <submittedName>
        <fullName evidence="3">Germin subfamily 1 member 15</fullName>
    </submittedName>
</protein>
<dbReference type="Proteomes" id="UP000818603">
    <property type="component" value="Unassembled WGS sequence"/>
</dbReference>
<evidence type="ECO:0000313" key="4">
    <source>
        <dbReference type="EMBL" id="NHK27181.1"/>
    </source>
</evidence>
<dbReference type="Proteomes" id="UP000621856">
    <property type="component" value="Unassembled WGS sequence"/>
</dbReference>
<dbReference type="PANTHER" id="PTHR43698">
    <property type="entry name" value="RIBD C-TERMINAL DOMAIN CONTAINING PROTEIN"/>
    <property type="match status" value="1"/>
</dbReference>
<accession>A0A8J3A5A4</accession>
<feature type="chain" id="PRO_5035242031" evidence="1">
    <location>
        <begin position="27"/>
        <end position="162"/>
    </location>
</feature>
<keyword evidence="1" id="KW-0732">Signal</keyword>
<evidence type="ECO:0000313" key="6">
    <source>
        <dbReference type="Proteomes" id="UP000818603"/>
    </source>
</evidence>
<dbReference type="Pfam" id="PF07883">
    <property type="entry name" value="Cupin_2"/>
    <property type="match status" value="1"/>
</dbReference>
<proteinExistence type="predicted"/>
<dbReference type="Gene3D" id="2.60.120.10">
    <property type="entry name" value="Jelly Rolls"/>
    <property type="match status" value="1"/>
</dbReference>
<dbReference type="InterPro" id="IPR014710">
    <property type="entry name" value="RmlC-like_jellyroll"/>
</dbReference>
<dbReference type="EMBL" id="BMGZ01000001">
    <property type="protein sequence ID" value="GGH94654.1"/>
    <property type="molecule type" value="Genomic_DNA"/>
</dbReference>